<dbReference type="InterPro" id="IPR036890">
    <property type="entry name" value="HATPase_C_sf"/>
</dbReference>
<dbReference type="RefSeq" id="WP_344784610.1">
    <property type="nucleotide sequence ID" value="NZ_BAAAZW010000008.1"/>
</dbReference>
<feature type="region of interest" description="Disordered" evidence="1">
    <location>
        <begin position="660"/>
        <end position="684"/>
    </location>
</feature>
<comment type="caution">
    <text evidence="2">The sequence shown here is derived from an EMBL/GenBank/DDBJ whole genome shotgun (WGS) entry which is preliminary data.</text>
</comment>
<dbReference type="SUPFAM" id="SSF55874">
    <property type="entry name" value="ATPase domain of HSP90 chaperone/DNA topoisomerase II/histidine kinase"/>
    <property type="match status" value="1"/>
</dbReference>
<organism evidence="2 3">
    <name type="scientific">Gordonia caeni</name>
    <dbReference type="NCBI Taxonomy" id="1007097"/>
    <lineage>
        <taxon>Bacteria</taxon>
        <taxon>Bacillati</taxon>
        <taxon>Actinomycetota</taxon>
        <taxon>Actinomycetes</taxon>
        <taxon>Mycobacteriales</taxon>
        <taxon>Gordoniaceae</taxon>
        <taxon>Gordonia</taxon>
    </lineage>
</organism>
<dbReference type="EMBL" id="BAAAZW010000008">
    <property type="protein sequence ID" value="GAA3964887.1"/>
    <property type="molecule type" value="Genomic_DNA"/>
</dbReference>
<evidence type="ECO:0000256" key="1">
    <source>
        <dbReference type="SAM" id="MobiDB-lite"/>
    </source>
</evidence>
<evidence type="ECO:0008006" key="4">
    <source>
        <dbReference type="Google" id="ProtNLM"/>
    </source>
</evidence>
<evidence type="ECO:0000313" key="2">
    <source>
        <dbReference type="EMBL" id="GAA3964887.1"/>
    </source>
</evidence>
<dbReference type="Proteomes" id="UP001418444">
    <property type="component" value="Unassembled WGS sequence"/>
</dbReference>
<feature type="region of interest" description="Disordered" evidence="1">
    <location>
        <begin position="266"/>
        <end position="286"/>
    </location>
</feature>
<evidence type="ECO:0000313" key="3">
    <source>
        <dbReference type="Proteomes" id="UP001418444"/>
    </source>
</evidence>
<name>A0ABP7PG13_9ACTN</name>
<gene>
    <name evidence="2" type="ORF">GCM10022231_26840</name>
</gene>
<proteinExistence type="predicted"/>
<accession>A0ABP7PG13</accession>
<feature type="region of interest" description="Disordered" evidence="1">
    <location>
        <begin position="478"/>
        <end position="527"/>
    </location>
</feature>
<keyword evidence="3" id="KW-1185">Reference proteome</keyword>
<sequence length="684" mass="75955">MAKPIEVQGARAAAIFIERSYREGTDTQFLRELVQNGIEAEATTIQIGIHWQSADPSWELIDPPRDYPYVIAGGKYRLVYYDNGVGMGDRIVDYMAGLLDLDSKDQASGDLHGNFAMGVRVSTLPWNHAGVIVASWAEDYSEGQLVWLRYVEDGARAGSYEATTLGVADDDGNIDWRDVAPADLFEEFIGDRPEWLGRPDANGKIQTGTMLLMLGQTGSENTFLGPTEEWKTHTGPNYLSHRYYKFPKGLNIRYEDPRTARMDAWSERRRDRMDRTTLDHSEPKADDRVLNEPVRSTRDLMRGEFARRGASQIAKIPLESGGRIIVYLLPESSSTSGGGQRAAAQPAIGVRYKDEIYHRKTLARDYQKFAISHPKVYKRLSIIIEPRQADGVNDPLGGVFPSSARTSLQYVHPFASAIAGRDLPWSEWEQEFIDAMPDFVVAAIEAATPEESNDLDQDVIDRVAEPFMQMFSKAVWRAATGETPGRTTGEDARAPRGRRKVRSKSGQSAGTPLPSGVEGGDEAGRPARVRAGIPDCRFDAEAFSDEERLARPQVGVKYTKGRTGQLGSVVIDPHFPLIKDVEEYWLSRAPAPQHGEVRKAVQIVYRTAMACRVGQILSMAKKYEMSEDEITRTFMSNESLTASLFGLAAEHEGIKQRVGRKVKVKRVASSGNGPTGRGRHAKVD</sequence>
<reference evidence="3" key="1">
    <citation type="journal article" date="2019" name="Int. J. Syst. Evol. Microbiol.">
        <title>The Global Catalogue of Microorganisms (GCM) 10K type strain sequencing project: providing services to taxonomists for standard genome sequencing and annotation.</title>
        <authorList>
            <consortium name="The Broad Institute Genomics Platform"/>
            <consortium name="The Broad Institute Genome Sequencing Center for Infectious Disease"/>
            <person name="Wu L."/>
            <person name="Ma J."/>
        </authorList>
    </citation>
    <scope>NUCLEOTIDE SEQUENCE [LARGE SCALE GENOMIC DNA]</scope>
    <source>
        <strain evidence="3">JCM 16923</strain>
    </source>
</reference>
<protein>
    <recommendedName>
        <fullName evidence="4">ATP-binding protein</fullName>
    </recommendedName>
</protein>